<evidence type="ECO:0000313" key="2">
    <source>
        <dbReference type="Proteomes" id="UP000594500"/>
    </source>
</evidence>
<gene>
    <name evidence="1" type="ORF">IMO34_15285</name>
</gene>
<dbReference type="Proteomes" id="UP000594500">
    <property type="component" value="Chromosome"/>
</dbReference>
<dbReference type="EMBL" id="CP062916">
    <property type="protein sequence ID" value="QPF06730.1"/>
    <property type="molecule type" value="Genomic_DNA"/>
</dbReference>
<dbReference type="RefSeq" id="WP_195709414.1">
    <property type="nucleotide sequence ID" value="NZ_CP062916.1"/>
</dbReference>
<accession>A0AAP9XKK4</accession>
<dbReference type="InterPro" id="IPR003458">
    <property type="entry name" value="Phage_T4_Gp38_tail_assem"/>
</dbReference>
<evidence type="ECO:0000313" key="1">
    <source>
        <dbReference type="EMBL" id="QPF06730.1"/>
    </source>
</evidence>
<dbReference type="AlphaFoldDB" id="A0AAP9XKK4"/>
<dbReference type="Pfam" id="PF02413">
    <property type="entry name" value="Caudo_TAP"/>
    <property type="match status" value="1"/>
</dbReference>
<organism evidence="1 2">
    <name type="scientific">Raoultella terrigena</name>
    <name type="common">Klebsiella terrigena</name>
    <dbReference type="NCBI Taxonomy" id="577"/>
    <lineage>
        <taxon>Bacteria</taxon>
        <taxon>Pseudomonadati</taxon>
        <taxon>Pseudomonadota</taxon>
        <taxon>Gammaproteobacteria</taxon>
        <taxon>Enterobacterales</taxon>
        <taxon>Enterobacteriaceae</taxon>
        <taxon>Klebsiella/Raoultella group</taxon>
        <taxon>Raoultella</taxon>
    </lineage>
</organism>
<name>A0AAP9XKK4_RAOTE</name>
<sequence length="143" mass="15938">MTKAYFSPSLNAFIPAEWKTDGTYTESKWPSDAIEATDEEASTFWKNNPPSGMALGNESGRPAWVKLPEPTKEELITTAENKRNLLISTSLQSISFIQLKLQAGRQLSEAEENKLNAVIDYIDALNAIETNTAPDIYWPELTV</sequence>
<reference evidence="1 2" key="1">
    <citation type="submission" date="2020-10" db="EMBL/GenBank/DDBJ databases">
        <title>Resistance determinants and their genetic context in bacteria from a longitudinal study of pigs reared under conventional and antibiotic-free husbandry practices.</title>
        <authorList>
            <person name="Poulin-Laprade D."/>
            <person name="Brouard J.-S."/>
            <person name="Gagnon N."/>
            <person name="Turcotte A."/>
            <person name="Langlois A."/>
            <person name="Matte J.J."/>
            <person name="Carrillo C.D."/>
            <person name="Zaheer R."/>
            <person name="McAllister T."/>
            <person name="Topp E."/>
            <person name="Talbot G."/>
        </authorList>
    </citation>
    <scope>NUCLEOTIDE SEQUENCE [LARGE SCALE GENOMIC DNA]</scope>
    <source>
        <strain evidence="1 2">Res13-Abat-PEB01-P1-04-A</strain>
    </source>
</reference>
<protein>
    <submittedName>
        <fullName evidence="1">Tail fiber assembly protein</fullName>
    </submittedName>
</protein>
<proteinExistence type="predicted"/>